<accession>A0A6N2ALA6</accession>
<dbReference type="AlphaFoldDB" id="A0A6N2ALA6"/>
<evidence type="ECO:0000313" key="1">
    <source>
        <dbReference type="EMBL" id="TMW80713.1"/>
    </source>
</evidence>
<name>A0A6N2ALA6_SOLCI</name>
<dbReference type="EMBL" id="RXGB01042766">
    <property type="protein sequence ID" value="TMW80713.1"/>
    <property type="molecule type" value="Genomic_DNA"/>
</dbReference>
<comment type="caution">
    <text evidence="1">The sequence shown here is derived from an EMBL/GenBank/DDBJ whole genome shotgun (WGS) entry which is preliminary data.</text>
</comment>
<reference evidence="1" key="1">
    <citation type="submission" date="2019-05" db="EMBL/GenBank/DDBJ databases">
        <title>The de novo reference genome and transcriptome assemblies of the wild tomato species Solanum chilense.</title>
        <authorList>
            <person name="Stam R."/>
            <person name="Nosenko T."/>
            <person name="Hoerger A.C."/>
            <person name="Stephan W."/>
            <person name="Seidel M.A."/>
            <person name="Kuhn J.M.M."/>
            <person name="Haberer G."/>
            <person name="Tellier A."/>
        </authorList>
    </citation>
    <scope>NUCLEOTIDE SEQUENCE</scope>
    <source>
        <tissue evidence="1">Mature leaves</tissue>
    </source>
</reference>
<protein>
    <submittedName>
        <fullName evidence="1">Uncharacterized protein</fullName>
    </submittedName>
</protein>
<organism evidence="1">
    <name type="scientific">Solanum chilense</name>
    <name type="common">Tomato</name>
    <name type="synonym">Lycopersicon chilense</name>
    <dbReference type="NCBI Taxonomy" id="4083"/>
    <lineage>
        <taxon>Eukaryota</taxon>
        <taxon>Viridiplantae</taxon>
        <taxon>Streptophyta</taxon>
        <taxon>Embryophyta</taxon>
        <taxon>Tracheophyta</taxon>
        <taxon>Spermatophyta</taxon>
        <taxon>Magnoliopsida</taxon>
        <taxon>eudicotyledons</taxon>
        <taxon>Gunneridae</taxon>
        <taxon>Pentapetalae</taxon>
        <taxon>asterids</taxon>
        <taxon>lamiids</taxon>
        <taxon>Solanales</taxon>
        <taxon>Solanaceae</taxon>
        <taxon>Solanoideae</taxon>
        <taxon>Solaneae</taxon>
        <taxon>Solanum</taxon>
        <taxon>Solanum subgen. Lycopersicon</taxon>
    </lineage>
</organism>
<proteinExistence type="predicted"/>
<gene>
    <name evidence="1" type="ORF">EJD97_016250</name>
</gene>
<sequence length="152" mass="17041">MMVCHDRRRLTICADQGPYRNAFPDVIRSCVLSKGDNNMPRLTSCDCGCYPRETMACDARRRSTVCAAQVLCGHATPDNILPAMTGYHAHKSSDRVCYPKAIMECRPTSSNGVCFPRVMMACYDRRRPIMCCPSTMWACHARRHQTVCGVQG</sequence>